<evidence type="ECO:0000313" key="3">
    <source>
        <dbReference type="EMBL" id="KAJ8436879.1"/>
    </source>
</evidence>
<dbReference type="PROSITE" id="PS50158">
    <property type="entry name" value="ZF_CCHC"/>
    <property type="match status" value="1"/>
</dbReference>
<dbReference type="InterPro" id="IPR045004">
    <property type="entry name" value="ECH_dom"/>
</dbReference>
<proteinExistence type="predicted"/>
<keyword evidence="1" id="KW-0862">Zinc</keyword>
<gene>
    <name evidence="3" type="ORF">Cgig2_004374</name>
</gene>
<dbReference type="InterPro" id="IPR036875">
    <property type="entry name" value="Znf_CCHC_sf"/>
</dbReference>
<evidence type="ECO:0000313" key="4">
    <source>
        <dbReference type="Proteomes" id="UP001153076"/>
    </source>
</evidence>
<dbReference type="EMBL" id="JAKOGI010000324">
    <property type="protein sequence ID" value="KAJ8436879.1"/>
    <property type="molecule type" value="Genomic_DNA"/>
</dbReference>
<sequence>MLKLLDASRMLSRSSLSLSFAPKCHHPASIALLQSSTSRRSFATMSVAEEFVKGTIYPNGVAVINLDRPKALNAMNLEQWVIVTRFITRLRDDLKRKVNLHHPESLMEAYHKALEIEKWVSQAGGSKPSKFIAFQKTSYPKRQSQNSLFVKSNASLSRPVSSAKSSSLTSPPLLPSPSLPSMVCHKCHERGHLAPRCPNHALTRGLDNIEDDEHIDETVYPIVDMDIKFKSFLDQWEEDPRVKCVLIDSSSPRAFCAGNLMNMISSVVTC</sequence>
<dbReference type="GO" id="GO:0008270">
    <property type="term" value="F:zinc ion binding"/>
    <property type="evidence" value="ECO:0007669"/>
    <property type="project" value="UniProtKB-KW"/>
</dbReference>
<organism evidence="3 4">
    <name type="scientific">Carnegiea gigantea</name>
    <dbReference type="NCBI Taxonomy" id="171969"/>
    <lineage>
        <taxon>Eukaryota</taxon>
        <taxon>Viridiplantae</taxon>
        <taxon>Streptophyta</taxon>
        <taxon>Embryophyta</taxon>
        <taxon>Tracheophyta</taxon>
        <taxon>Spermatophyta</taxon>
        <taxon>Magnoliopsida</taxon>
        <taxon>eudicotyledons</taxon>
        <taxon>Gunneridae</taxon>
        <taxon>Pentapetalae</taxon>
        <taxon>Caryophyllales</taxon>
        <taxon>Cactineae</taxon>
        <taxon>Cactaceae</taxon>
        <taxon>Cactoideae</taxon>
        <taxon>Echinocereeae</taxon>
        <taxon>Carnegiea</taxon>
    </lineage>
</organism>
<dbReference type="SUPFAM" id="SSF52096">
    <property type="entry name" value="ClpP/crotonase"/>
    <property type="match status" value="2"/>
</dbReference>
<dbReference type="Gene3D" id="3.90.226.10">
    <property type="entry name" value="2-enoyl-CoA Hydratase, Chain A, domain 1"/>
    <property type="match status" value="1"/>
</dbReference>
<dbReference type="OrthoDB" id="1747457at2759"/>
<evidence type="ECO:0000259" key="2">
    <source>
        <dbReference type="PROSITE" id="PS50158"/>
    </source>
</evidence>
<dbReference type="AlphaFoldDB" id="A0A9Q1K4V7"/>
<keyword evidence="1" id="KW-0863">Zinc-finger</keyword>
<dbReference type="GO" id="GO:0003676">
    <property type="term" value="F:nucleic acid binding"/>
    <property type="evidence" value="ECO:0007669"/>
    <property type="project" value="InterPro"/>
</dbReference>
<dbReference type="SUPFAM" id="SSF57756">
    <property type="entry name" value="Retrovirus zinc finger-like domains"/>
    <property type="match status" value="1"/>
</dbReference>
<dbReference type="InterPro" id="IPR001878">
    <property type="entry name" value="Znf_CCHC"/>
</dbReference>
<reference evidence="3" key="1">
    <citation type="submission" date="2022-04" db="EMBL/GenBank/DDBJ databases">
        <title>Carnegiea gigantea Genome sequencing and assembly v2.</title>
        <authorList>
            <person name="Copetti D."/>
            <person name="Sanderson M.J."/>
            <person name="Burquez A."/>
            <person name="Wojciechowski M.F."/>
        </authorList>
    </citation>
    <scope>NUCLEOTIDE SEQUENCE</scope>
    <source>
        <strain evidence="3">SGP5-SGP5p</strain>
        <tissue evidence="3">Aerial part</tissue>
    </source>
</reference>
<comment type="caution">
    <text evidence="3">The sequence shown here is derived from an EMBL/GenBank/DDBJ whole genome shotgun (WGS) entry which is preliminary data.</text>
</comment>
<keyword evidence="1" id="KW-0479">Metal-binding</keyword>
<feature type="domain" description="CCHC-type" evidence="2">
    <location>
        <begin position="184"/>
        <end position="199"/>
    </location>
</feature>
<protein>
    <recommendedName>
        <fullName evidence="2">CCHC-type domain-containing protein</fullName>
    </recommendedName>
</protein>
<dbReference type="InterPro" id="IPR029045">
    <property type="entry name" value="ClpP/crotonase-like_dom_sf"/>
</dbReference>
<dbReference type="Proteomes" id="UP001153076">
    <property type="component" value="Unassembled WGS sequence"/>
</dbReference>
<keyword evidence="4" id="KW-1185">Reference proteome</keyword>
<dbReference type="Pfam" id="PF16113">
    <property type="entry name" value="ECH_2"/>
    <property type="match status" value="1"/>
</dbReference>
<name>A0A9Q1K4V7_9CARY</name>
<evidence type="ECO:0000256" key="1">
    <source>
        <dbReference type="PROSITE-ProRule" id="PRU00047"/>
    </source>
</evidence>
<accession>A0A9Q1K4V7</accession>